<dbReference type="PANTHER" id="PTHR43711:SF28">
    <property type="entry name" value="SENSOR HISTIDINE KINASE YXDK"/>
    <property type="match status" value="1"/>
</dbReference>
<dbReference type="Pfam" id="PF02518">
    <property type="entry name" value="HATPase_c"/>
    <property type="match status" value="1"/>
</dbReference>
<evidence type="ECO:0000259" key="9">
    <source>
        <dbReference type="PROSITE" id="PS50109"/>
    </source>
</evidence>
<evidence type="ECO:0000256" key="4">
    <source>
        <dbReference type="ARBA" id="ARBA00022553"/>
    </source>
</evidence>
<dbReference type="InterPro" id="IPR050736">
    <property type="entry name" value="Sensor_HK_Regulatory"/>
</dbReference>
<keyword evidence="11" id="KW-1185">Reference proteome</keyword>
<protein>
    <recommendedName>
        <fullName evidence="3">histidine kinase</fullName>
        <ecNumber evidence="3">2.7.13.3</ecNumber>
    </recommendedName>
</protein>
<dbReference type="GO" id="GO:0016301">
    <property type="term" value="F:kinase activity"/>
    <property type="evidence" value="ECO:0007669"/>
    <property type="project" value="UniProtKB-KW"/>
</dbReference>
<dbReference type="PRINTS" id="PR00344">
    <property type="entry name" value="BCTRLSENSOR"/>
</dbReference>
<dbReference type="SMART" id="SM00388">
    <property type="entry name" value="HisKA"/>
    <property type="match status" value="1"/>
</dbReference>
<gene>
    <name evidence="10" type="ORF">GCM10009765_00980</name>
</gene>
<evidence type="ECO:0000256" key="8">
    <source>
        <dbReference type="SAM" id="Phobius"/>
    </source>
</evidence>
<comment type="caution">
    <text evidence="10">The sequence shown here is derived from an EMBL/GenBank/DDBJ whole genome shotgun (WGS) entry which is preliminary data.</text>
</comment>
<feature type="domain" description="Histidine kinase" evidence="9">
    <location>
        <begin position="187"/>
        <end position="400"/>
    </location>
</feature>
<evidence type="ECO:0000256" key="1">
    <source>
        <dbReference type="ARBA" id="ARBA00000085"/>
    </source>
</evidence>
<dbReference type="CDD" id="cd00082">
    <property type="entry name" value="HisKA"/>
    <property type="match status" value="1"/>
</dbReference>
<reference evidence="11" key="1">
    <citation type="journal article" date="2019" name="Int. J. Syst. Evol. Microbiol.">
        <title>The Global Catalogue of Microorganisms (GCM) 10K type strain sequencing project: providing services to taxonomists for standard genome sequencing and annotation.</title>
        <authorList>
            <consortium name="The Broad Institute Genomics Platform"/>
            <consortium name="The Broad Institute Genome Sequencing Center for Infectious Disease"/>
            <person name="Wu L."/>
            <person name="Ma J."/>
        </authorList>
    </citation>
    <scope>NUCLEOTIDE SEQUENCE [LARGE SCALE GENOMIC DNA]</scope>
    <source>
        <strain evidence="11">JCM 14718</strain>
    </source>
</reference>
<keyword evidence="7" id="KW-0902">Two-component regulatory system</keyword>
<comment type="subcellular location">
    <subcellularLocation>
        <location evidence="2">Cell membrane</location>
    </subcellularLocation>
</comment>
<dbReference type="SUPFAM" id="SSF47384">
    <property type="entry name" value="Homodimeric domain of signal transducing histidine kinase"/>
    <property type="match status" value="1"/>
</dbReference>
<evidence type="ECO:0000313" key="10">
    <source>
        <dbReference type="EMBL" id="GAA1655617.1"/>
    </source>
</evidence>
<keyword evidence="8" id="KW-0472">Membrane</keyword>
<evidence type="ECO:0000256" key="6">
    <source>
        <dbReference type="ARBA" id="ARBA00022777"/>
    </source>
</evidence>
<dbReference type="InterPro" id="IPR005467">
    <property type="entry name" value="His_kinase_dom"/>
</dbReference>
<dbReference type="Pfam" id="PF00512">
    <property type="entry name" value="HisKA"/>
    <property type="match status" value="1"/>
</dbReference>
<evidence type="ECO:0000256" key="2">
    <source>
        <dbReference type="ARBA" id="ARBA00004236"/>
    </source>
</evidence>
<keyword evidence="4" id="KW-0597">Phosphoprotein</keyword>
<keyword evidence="8" id="KW-0812">Transmembrane</keyword>
<dbReference type="InterPro" id="IPR004358">
    <property type="entry name" value="Sig_transdc_His_kin-like_C"/>
</dbReference>
<evidence type="ECO:0000256" key="7">
    <source>
        <dbReference type="ARBA" id="ARBA00023012"/>
    </source>
</evidence>
<evidence type="ECO:0000256" key="5">
    <source>
        <dbReference type="ARBA" id="ARBA00022679"/>
    </source>
</evidence>
<dbReference type="SMART" id="SM00387">
    <property type="entry name" value="HATPase_c"/>
    <property type="match status" value="1"/>
</dbReference>
<proteinExistence type="predicted"/>
<dbReference type="EC" id="2.7.13.3" evidence="3"/>
<sequence length="420" mass="44093">MTEPRSDLSVLRRARWLLTAQLAGAVTIVVLMVGGLSVGMMLAEQHRDAERNLQAYALRGDVEHPPPCVWMFATEGTQLRRTPGAPIALPVADVMAEVAQTGVTQVQERRVAGLDYLIGTQRLGSSVVQVVIDLRYQMQERQRLYAALSVAELAGLVAAVVAGTVLARRAMAPLEDALCRQTRFVADASHELRTPLTRLRVRAQLLARETADAEVLKLVADTEDMAAVIDDLLLSAQLRGTGARTAPPVGLAAVASAVVAAESARAEATGVELSLHLRDPADRYVVSGIEPALRRVVSALVDNALGHTFAGDRIAVELGRRDRAVLLSVRDTGVGLEPADVSRIFERFARGQSSPPGGGRRFGLGLALVREVVQGHGGSVTAAGAPGAGATFTVVLPSALKAATPPAAEVGGKVPLAGAV</sequence>
<dbReference type="Gene3D" id="1.10.287.130">
    <property type="match status" value="1"/>
</dbReference>
<dbReference type="Proteomes" id="UP001500618">
    <property type="component" value="Unassembled WGS sequence"/>
</dbReference>
<dbReference type="InterPro" id="IPR036890">
    <property type="entry name" value="HATPase_C_sf"/>
</dbReference>
<dbReference type="Gene3D" id="3.30.565.10">
    <property type="entry name" value="Histidine kinase-like ATPase, C-terminal domain"/>
    <property type="match status" value="1"/>
</dbReference>
<evidence type="ECO:0000256" key="3">
    <source>
        <dbReference type="ARBA" id="ARBA00012438"/>
    </source>
</evidence>
<feature type="transmembrane region" description="Helical" evidence="8">
    <location>
        <begin position="20"/>
        <end position="43"/>
    </location>
</feature>
<dbReference type="EMBL" id="BAAANY010000001">
    <property type="protein sequence ID" value="GAA1655617.1"/>
    <property type="molecule type" value="Genomic_DNA"/>
</dbReference>
<dbReference type="InterPro" id="IPR003661">
    <property type="entry name" value="HisK_dim/P_dom"/>
</dbReference>
<feature type="transmembrane region" description="Helical" evidence="8">
    <location>
        <begin position="144"/>
        <end position="167"/>
    </location>
</feature>
<dbReference type="CDD" id="cd00075">
    <property type="entry name" value="HATPase"/>
    <property type="match status" value="1"/>
</dbReference>
<accession>A0ABP4RNF0</accession>
<dbReference type="SUPFAM" id="SSF55874">
    <property type="entry name" value="ATPase domain of HSP90 chaperone/DNA topoisomerase II/histidine kinase"/>
    <property type="match status" value="1"/>
</dbReference>
<dbReference type="PROSITE" id="PS50109">
    <property type="entry name" value="HIS_KIN"/>
    <property type="match status" value="1"/>
</dbReference>
<dbReference type="RefSeq" id="WP_344306093.1">
    <property type="nucleotide sequence ID" value="NZ_BAAANY010000001.1"/>
</dbReference>
<name>A0ABP4RNF0_9ACTN</name>
<keyword evidence="8" id="KW-1133">Transmembrane helix</keyword>
<comment type="catalytic activity">
    <reaction evidence="1">
        <text>ATP + protein L-histidine = ADP + protein N-phospho-L-histidine.</text>
        <dbReference type="EC" id="2.7.13.3"/>
    </reaction>
</comment>
<dbReference type="InterPro" id="IPR003594">
    <property type="entry name" value="HATPase_dom"/>
</dbReference>
<dbReference type="PANTHER" id="PTHR43711">
    <property type="entry name" value="TWO-COMPONENT HISTIDINE KINASE"/>
    <property type="match status" value="1"/>
</dbReference>
<dbReference type="InterPro" id="IPR036097">
    <property type="entry name" value="HisK_dim/P_sf"/>
</dbReference>
<keyword evidence="6 10" id="KW-0418">Kinase</keyword>
<organism evidence="10 11">
    <name type="scientific">Fodinicola feengrottensis</name>
    <dbReference type="NCBI Taxonomy" id="435914"/>
    <lineage>
        <taxon>Bacteria</taxon>
        <taxon>Bacillati</taxon>
        <taxon>Actinomycetota</taxon>
        <taxon>Actinomycetes</taxon>
        <taxon>Mycobacteriales</taxon>
        <taxon>Fodinicola</taxon>
    </lineage>
</organism>
<keyword evidence="5" id="KW-0808">Transferase</keyword>
<evidence type="ECO:0000313" key="11">
    <source>
        <dbReference type="Proteomes" id="UP001500618"/>
    </source>
</evidence>